<evidence type="ECO:0000259" key="4">
    <source>
        <dbReference type="Pfam" id="PF24883"/>
    </source>
</evidence>
<comment type="caution">
    <text evidence="5">The sequence shown here is derived from an EMBL/GenBank/DDBJ whole genome shotgun (WGS) entry which is preliminary data.</text>
</comment>
<evidence type="ECO:0000256" key="2">
    <source>
        <dbReference type="SAM" id="Coils"/>
    </source>
</evidence>
<keyword evidence="1" id="KW-0677">Repeat</keyword>
<dbReference type="PANTHER" id="PTHR14485:SF2">
    <property type="entry name" value="FUNGAL STAND N-TERMINAL GOODBYE DOMAIN-CONTAINING PROTEIN"/>
    <property type="match status" value="1"/>
</dbReference>
<keyword evidence="6" id="KW-1185">Reference proteome</keyword>
<feature type="domain" description="Nephrocystin 3-like N-terminal" evidence="4">
    <location>
        <begin position="161"/>
        <end position="341"/>
    </location>
</feature>
<dbReference type="EMBL" id="CAJVRC010000843">
    <property type="protein sequence ID" value="CAG8890738.1"/>
    <property type="molecule type" value="Genomic_DNA"/>
</dbReference>
<dbReference type="SUPFAM" id="SSF81901">
    <property type="entry name" value="HCP-like"/>
    <property type="match status" value="1"/>
</dbReference>
<dbReference type="SUPFAM" id="SSF52540">
    <property type="entry name" value="P-loop containing nucleoside triphosphate hydrolases"/>
    <property type="match status" value="2"/>
</dbReference>
<dbReference type="PANTHER" id="PTHR14485">
    <property type="entry name" value="TETRATRICOPEPTIDE REPEAT PROTEIN 23"/>
    <property type="match status" value="1"/>
</dbReference>
<evidence type="ECO:0000313" key="5">
    <source>
        <dbReference type="EMBL" id="CAG8890738.1"/>
    </source>
</evidence>
<dbReference type="Gene3D" id="3.40.50.300">
    <property type="entry name" value="P-loop containing nucleotide triphosphate hydrolases"/>
    <property type="match status" value="1"/>
</dbReference>
<dbReference type="InterPro" id="IPR042621">
    <property type="entry name" value="TTC23/TTC23L"/>
</dbReference>
<accession>A0A9W4P2J6</accession>
<evidence type="ECO:0000313" key="6">
    <source>
        <dbReference type="Proteomes" id="UP001154252"/>
    </source>
</evidence>
<name>A0A9W4P2J6_9EURO</name>
<keyword evidence="2" id="KW-0175">Coiled coil</keyword>
<dbReference type="InterPro" id="IPR056884">
    <property type="entry name" value="NPHP3-like_N"/>
</dbReference>
<dbReference type="Proteomes" id="UP001154252">
    <property type="component" value="Unassembled WGS sequence"/>
</dbReference>
<dbReference type="InterPro" id="IPR027417">
    <property type="entry name" value="P-loop_NTPase"/>
</dbReference>
<evidence type="ECO:0000256" key="1">
    <source>
        <dbReference type="ARBA" id="ARBA00022737"/>
    </source>
</evidence>
<organism evidence="5 6">
    <name type="scientific">Penicillium egyptiacum</name>
    <dbReference type="NCBI Taxonomy" id="1303716"/>
    <lineage>
        <taxon>Eukaryota</taxon>
        <taxon>Fungi</taxon>
        <taxon>Dikarya</taxon>
        <taxon>Ascomycota</taxon>
        <taxon>Pezizomycotina</taxon>
        <taxon>Eurotiomycetes</taxon>
        <taxon>Eurotiomycetidae</taxon>
        <taxon>Eurotiales</taxon>
        <taxon>Aspergillaceae</taxon>
        <taxon>Penicillium</taxon>
    </lineage>
</organism>
<dbReference type="Pfam" id="PF24883">
    <property type="entry name" value="NPHP3_N"/>
    <property type="match status" value="1"/>
</dbReference>
<gene>
    <name evidence="5" type="ORF">PEGY_LOCUS2468</name>
</gene>
<dbReference type="InterPro" id="IPR011990">
    <property type="entry name" value="TPR-like_helical_dom_sf"/>
</dbReference>
<dbReference type="Gene3D" id="1.25.40.10">
    <property type="entry name" value="Tetratricopeptide repeat domain"/>
    <property type="match status" value="1"/>
</dbReference>
<evidence type="ECO:0000256" key="3">
    <source>
        <dbReference type="SAM" id="MobiDB-lite"/>
    </source>
</evidence>
<reference evidence="5" key="1">
    <citation type="submission" date="2021-07" db="EMBL/GenBank/DDBJ databases">
        <authorList>
            <person name="Branca A.L. A."/>
        </authorList>
    </citation>
    <scope>NUCLEOTIDE SEQUENCE</scope>
</reference>
<dbReference type="OrthoDB" id="2913095at2759"/>
<feature type="compositionally biased region" description="Acidic residues" evidence="3">
    <location>
        <begin position="771"/>
        <end position="795"/>
    </location>
</feature>
<feature type="region of interest" description="Disordered" evidence="3">
    <location>
        <begin position="764"/>
        <end position="804"/>
    </location>
</feature>
<proteinExistence type="predicted"/>
<feature type="coiled-coil region" evidence="2">
    <location>
        <begin position="1061"/>
        <end position="1088"/>
    </location>
</feature>
<protein>
    <recommendedName>
        <fullName evidence="4">Nephrocystin 3-like N-terminal domain-containing protein</fullName>
    </recommendedName>
</protein>
<sequence>MEENAEIDEALRMSIFEVMTCFVDLCADCMVIHKEGRWKSFRRSTKKILLDDGSVKDNLDKFKKLTQSQLNIQATLTLEVALETNQYASFIKTTTIEIDATTKVIQSEVSGLVEGERKRTLDDTRKKYLSTIKTMLGLKDEHIATVIDARERMWKSSVKDSGKWLNNIDKYKQWIDRDSTADPFLVLTGDPGTGKSYLVSAIAKEIKSSNSAIKAEQNLVGYYSFSIAGKSDSDKQRPETAIKSICVQLAEQGHVYAKHVAGACSEPGKDEKYFRDANCPELWKTLHIGSPAKNTTHYIFLDSVSESTLQVTELDRLVEAIQQGPLANSEAGKSNRVRILVSVEPPMLEKSKLSSASTQCIDITQHNHDDIQAFIVEELKKDDLFQGKDEDSQRRKKMAEERLMKRSNNCYTAVQQDLSKIKEIIASSGTEDELNQVLQDASSDPTDLVRSDLETLEAVLKPREIEEINELLIWAVAGSGAFDLEELTAALFLRFNTVSLQPLAKKVTGKYSKLFVLAYGDEYMTLRDHVEDCVVTKRDKARHSPDEPKITATISITNGNISAVQRFFWALNDYSFLEKFAFQPESDIPNTGTRKIQLYKVDAHFEIVKRAFSFFLVPVKDERSKRLGNYLMGYITDHLRALYEATGLDELLPAEKQYVASHIYDIFNEGDMIEKNWEFRYWVTWYKSDEEMEIFWKWLDDPVAVGRLGVRDKRWLAEMKEDKNRSQSLLTPIMTVVARNWLKESKWEPLDAYNWVNGFLTLGTNPTAEEGNSDEGDSDEEGEPDKEVETDEDDKETPIDSNNPALEMVIKAEQWCKQALKESQPDHTWCTRLALTYVGMGETEAAVKQYEQAAIILKAQHPIQKELLRDVYQALGKHSSNREAALEYYEQAYQQEEGNVDTVYALLTGYVLAGKEDEARLIIQKAFTEKAPGTNSTVFISIFKTAVGYEDEEKVLAVFKALSSLILSSPEYCTVLQRELESAIEDARTANKYNDLAIFLLQLGNAMHYLRKEFPDDCAKAMGYWRECLATVRDKVPLEDQEDLEFVEKQALDHLSIGYFERAIHAEGAELEDNVEKLQEAYKEDRLSSSVKYVLALLYTSKGQLDRARDLLRSEMVTAFNILFDDDIGNDWQGFIAIRSLLARTGDYENAQKASFMIPARKFNGEVLKALFAEEEPSLEVASAVLVPFYERECPEDRTDASNLLAVLKEAQRLSAAAESDSEEAAIYSKVLMILNQFDSVISTTYLCNNCDREWDYEICFHICKYCHSMDLCDICYNDLQSDKAAKVLICSKLHDWWELEPWTIASYVRAWKRLIPVKAEDGSDELINLSKWLGTLCEQWGLSKSDWNFE</sequence>